<organism evidence="2 3">
    <name type="scientific">Bordetella bronchialis</name>
    <dbReference type="NCBI Taxonomy" id="463025"/>
    <lineage>
        <taxon>Bacteria</taxon>
        <taxon>Pseudomonadati</taxon>
        <taxon>Pseudomonadota</taxon>
        <taxon>Betaproteobacteria</taxon>
        <taxon>Burkholderiales</taxon>
        <taxon>Alcaligenaceae</taxon>
        <taxon>Bordetella</taxon>
    </lineage>
</organism>
<proteinExistence type="predicted"/>
<name>A0A193G301_9BORD</name>
<dbReference type="InterPro" id="IPR017926">
    <property type="entry name" value="GATASE"/>
</dbReference>
<dbReference type="PROSITE" id="PS51273">
    <property type="entry name" value="GATASE_TYPE_1"/>
    <property type="match status" value="1"/>
</dbReference>
<dbReference type="RefSeq" id="WP_066672273.1">
    <property type="nucleotide sequence ID" value="NZ_CP016171.1"/>
</dbReference>
<evidence type="ECO:0000259" key="1">
    <source>
        <dbReference type="Pfam" id="PF00117"/>
    </source>
</evidence>
<accession>A0A193G301</accession>
<dbReference type="Proteomes" id="UP000092213">
    <property type="component" value="Chromosome"/>
</dbReference>
<dbReference type="Pfam" id="PF00117">
    <property type="entry name" value="GATase"/>
    <property type="match status" value="1"/>
</dbReference>
<dbReference type="InterPro" id="IPR029062">
    <property type="entry name" value="Class_I_gatase-like"/>
</dbReference>
<evidence type="ECO:0000313" key="2">
    <source>
        <dbReference type="EMBL" id="ANN74225.1"/>
    </source>
</evidence>
<reference evidence="2 3" key="1">
    <citation type="submission" date="2016-06" db="EMBL/GenBank/DDBJ databases">
        <title>Complete genome sequences of Bordetella bronchialis and Bordetella flabilis.</title>
        <authorList>
            <person name="LiPuma J.J."/>
            <person name="Spilker T."/>
        </authorList>
    </citation>
    <scope>NUCLEOTIDE SEQUENCE [LARGE SCALE GENOMIC DNA]</scope>
    <source>
        <strain evidence="2 3">AU17976</strain>
    </source>
</reference>
<evidence type="ECO:0000313" key="3">
    <source>
        <dbReference type="Proteomes" id="UP000092213"/>
    </source>
</evidence>
<feature type="domain" description="Glutamine amidotransferase" evidence="1">
    <location>
        <begin position="55"/>
        <end position="177"/>
    </location>
</feature>
<dbReference type="AlphaFoldDB" id="A0A193G301"/>
<dbReference type="GO" id="GO:0016787">
    <property type="term" value="F:hydrolase activity"/>
    <property type="evidence" value="ECO:0007669"/>
    <property type="project" value="InterPro"/>
</dbReference>
<dbReference type="Gene3D" id="3.40.50.880">
    <property type="match status" value="1"/>
</dbReference>
<dbReference type="STRING" id="463025.BAU08_25270"/>
<dbReference type="SUPFAM" id="SSF52317">
    <property type="entry name" value="Class I glutamine amidotransferase-like"/>
    <property type="match status" value="1"/>
</dbReference>
<dbReference type="EMBL" id="CP016171">
    <property type="protein sequence ID" value="ANN74225.1"/>
    <property type="molecule type" value="Genomic_DNA"/>
</dbReference>
<protein>
    <recommendedName>
        <fullName evidence="1">Glutamine amidotransferase domain-containing protein</fullName>
    </recommendedName>
</protein>
<gene>
    <name evidence="2" type="ORF">BAU08_25270</name>
</gene>
<sequence length="189" mass="20985">MRVTQAEGYSEPRDALAQAWGRFLSHALPDAAWLPVPNLGEDNAVRYCERWGINRLILTGGEDVGKSPLRDATEGALIRWAEEARIPVLGVCRGMQLMCLRAGIDLKNVARHVATRHAISGAVTGEVNSFHTLAPVQCPPGFEVLATASDGELEAVRHASLKWEGWMWHPEREPQPDTRDVDRLRSLFE</sequence>